<keyword evidence="3" id="KW-1185">Reference proteome</keyword>
<dbReference type="EnsemblPlants" id="OB0113G10010.1">
    <property type="protein sequence ID" value="OB0113G10010.1"/>
    <property type="gene ID" value="OB0113G10010"/>
</dbReference>
<proteinExistence type="predicted"/>
<sequence>MAFGSDRERTGKERKGWSMTVHNLSGSPVAIQFAQCAGRPPAAIAFVALPSPRPSPADVDSNVAAPPAHHHRLRP</sequence>
<evidence type="ECO:0000256" key="1">
    <source>
        <dbReference type="SAM" id="MobiDB-lite"/>
    </source>
</evidence>
<dbReference type="Proteomes" id="UP000006038">
    <property type="component" value="Unassembled WGS sequence"/>
</dbReference>
<protein>
    <submittedName>
        <fullName evidence="2">Uncharacterized protein</fullName>
    </submittedName>
</protein>
<organism evidence="2">
    <name type="scientific">Oryza brachyantha</name>
    <name type="common">malo sina</name>
    <dbReference type="NCBI Taxonomy" id="4533"/>
    <lineage>
        <taxon>Eukaryota</taxon>
        <taxon>Viridiplantae</taxon>
        <taxon>Streptophyta</taxon>
        <taxon>Embryophyta</taxon>
        <taxon>Tracheophyta</taxon>
        <taxon>Spermatophyta</taxon>
        <taxon>Magnoliopsida</taxon>
        <taxon>Liliopsida</taxon>
        <taxon>Poales</taxon>
        <taxon>Poaceae</taxon>
        <taxon>BOP clade</taxon>
        <taxon>Oryzoideae</taxon>
        <taxon>Oryzeae</taxon>
        <taxon>Oryzinae</taxon>
        <taxon>Oryza</taxon>
    </lineage>
</organism>
<evidence type="ECO:0000313" key="2">
    <source>
        <dbReference type="EnsemblPlants" id="OB0113G10010.1"/>
    </source>
</evidence>
<accession>J3KV54</accession>
<dbReference type="AlphaFoldDB" id="J3KV54"/>
<reference evidence="2" key="1">
    <citation type="submission" date="2015-06" db="UniProtKB">
        <authorList>
            <consortium name="EnsemblPlants"/>
        </authorList>
    </citation>
    <scope>IDENTIFICATION</scope>
</reference>
<dbReference type="InterPro" id="IPR010410">
    <property type="entry name" value="DUF1005"/>
</dbReference>
<name>J3KV54_ORYBR</name>
<dbReference type="HOGENOM" id="CLU_2675064_0_0_1"/>
<feature type="region of interest" description="Disordered" evidence="1">
    <location>
        <begin position="50"/>
        <end position="75"/>
    </location>
</feature>
<dbReference type="Gramene" id="OB0113G10010.1">
    <property type="protein sequence ID" value="OB0113G10010.1"/>
    <property type="gene ID" value="OB0113G10010"/>
</dbReference>
<evidence type="ECO:0000313" key="3">
    <source>
        <dbReference type="Proteomes" id="UP000006038"/>
    </source>
</evidence>
<dbReference type="Pfam" id="PF06219">
    <property type="entry name" value="DUF1005"/>
    <property type="match status" value="1"/>
</dbReference>